<dbReference type="SUPFAM" id="SSF53335">
    <property type="entry name" value="S-adenosyl-L-methionine-dependent methyltransferases"/>
    <property type="match status" value="1"/>
</dbReference>
<evidence type="ECO:0000259" key="1">
    <source>
        <dbReference type="Pfam" id="PF08241"/>
    </source>
</evidence>
<dbReference type="GO" id="GO:0008757">
    <property type="term" value="F:S-adenosylmethionine-dependent methyltransferase activity"/>
    <property type="evidence" value="ECO:0007669"/>
    <property type="project" value="InterPro"/>
</dbReference>
<dbReference type="AlphaFoldDB" id="A0A4R1B2F2"/>
<comment type="caution">
    <text evidence="2">The sequence shown here is derived from an EMBL/GenBank/DDBJ whole genome shotgun (WGS) entry which is preliminary data.</text>
</comment>
<protein>
    <submittedName>
        <fullName evidence="2">Class I SAM-dependent methyltransferase</fullName>
    </submittedName>
</protein>
<name>A0A4R1B2F2_9PROT</name>
<dbReference type="RefSeq" id="WP_131448198.1">
    <property type="nucleotide sequence ID" value="NZ_SJZB01000045.1"/>
</dbReference>
<dbReference type="GO" id="GO:0032259">
    <property type="term" value="P:methylation"/>
    <property type="evidence" value="ECO:0007669"/>
    <property type="project" value="UniProtKB-KW"/>
</dbReference>
<dbReference type="CDD" id="cd02440">
    <property type="entry name" value="AdoMet_MTases"/>
    <property type="match status" value="1"/>
</dbReference>
<proteinExistence type="predicted"/>
<dbReference type="InterPro" id="IPR029063">
    <property type="entry name" value="SAM-dependent_MTases_sf"/>
</dbReference>
<sequence length="205" mass="22671">MAGARHWDNVYRTKATDQVSWFQPHAESSLRLIKGLCPDREARIIDVGAGASVLVDDLLAAGYRNLSVLDIAASALAIAKARLGARAETVGWLVGDVTRVDLPAAAYDVWHDRAVFHFLTDANDRRRYVERVLRAVRPGGYVIVATFGPNGPEQCSNLDVCRYAPEALHGEFGKPFELVGHHTEPHLTPAGKTQEFVYCYCRRRG</sequence>
<dbReference type="PANTHER" id="PTHR12843:SF5">
    <property type="entry name" value="EEF1A LYSINE METHYLTRANSFERASE 2"/>
    <property type="match status" value="1"/>
</dbReference>
<keyword evidence="3" id="KW-1185">Reference proteome</keyword>
<dbReference type="InterPro" id="IPR013216">
    <property type="entry name" value="Methyltransf_11"/>
</dbReference>
<evidence type="ECO:0000313" key="3">
    <source>
        <dbReference type="Proteomes" id="UP000295443"/>
    </source>
</evidence>
<dbReference type="Proteomes" id="UP000295443">
    <property type="component" value="Unassembled WGS sequence"/>
</dbReference>
<dbReference type="Pfam" id="PF08241">
    <property type="entry name" value="Methyltransf_11"/>
    <property type="match status" value="1"/>
</dbReference>
<feature type="domain" description="Methyltransferase type 11" evidence="1">
    <location>
        <begin position="45"/>
        <end position="144"/>
    </location>
</feature>
<reference evidence="2 3" key="1">
    <citation type="submission" date="2019-03" db="EMBL/GenBank/DDBJ databases">
        <title>Genome sequence of Thiobacillaceae bacterium LSR1, a sulfur-oxidizing bacterium isolated from freshwater sediment.</title>
        <authorList>
            <person name="Li S."/>
        </authorList>
    </citation>
    <scope>NUCLEOTIDE SEQUENCE [LARGE SCALE GENOMIC DNA]</scope>
    <source>
        <strain evidence="2 3">LSR1</strain>
    </source>
</reference>
<accession>A0A4R1B2F2</accession>
<evidence type="ECO:0000313" key="2">
    <source>
        <dbReference type="EMBL" id="TCJ12224.1"/>
    </source>
</evidence>
<gene>
    <name evidence="2" type="ORF">EZJ19_12825</name>
</gene>
<dbReference type="PANTHER" id="PTHR12843">
    <property type="entry name" value="PROTEIN-LYSINE N-METHYLTRANSFERASE METTL10"/>
    <property type="match status" value="1"/>
</dbReference>
<dbReference type="OrthoDB" id="9788660at2"/>
<dbReference type="Gene3D" id="3.40.50.150">
    <property type="entry name" value="Vaccinia Virus protein VP39"/>
    <property type="match status" value="1"/>
</dbReference>
<keyword evidence="2" id="KW-0808">Transferase</keyword>
<dbReference type="EMBL" id="SJZB01000045">
    <property type="protein sequence ID" value="TCJ12224.1"/>
    <property type="molecule type" value="Genomic_DNA"/>
</dbReference>
<organism evidence="2 3">
    <name type="scientific">Parasulfuritortus cantonensis</name>
    <dbReference type="NCBI Taxonomy" id="2528202"/>
    <lineage>
        <taxon>Bacteria</taxon>
        <taxon>Pseudomonadati</taxon>
        <taxon>Pseudomonadota</taxon>
        <taxon>Betaproteobacteria</taxon>
        <taxon>Nitrosomonadales</taxon>
        <taxon>Thiobacillaceae</taxon>
        <taxon>Parasulfuritortus</taxon>
    </lineage>
</organism>
<keyword evidence="2" id="KW-0489">Methyltransferase</keyword>